<keyword evidence="4" id="KW-1185">Reference proteome</keyword>
<dbReference type="InterPro" id="IPR000305">
    <property type="entry name" value="GIY-YIG_endonuc"/>
</dbReference>
<keyword evidence="3" id="KW-0540">Nuclease</keyword>
<dbReference type="InterPro" id="IPR050190">
    <property type="entry name" value="UPF0213_domain"/>
</dbReference>
<gene>
    <name evidence="3" type="ORF">SAMN05444398_101962</name>
</gene>
<dbReference type="Gene3D" id="3.40.1440.10">
    <property type="entry name" value="GIY-YIG endonuclease"/>
    <property type="match status" value="1"/>
</dbReference>
<dbReference type="EMBL" id="FRBR01000001">
    <property type="protein sequence ID" value="SHL20016.1"/>
    <property type="molecule type" value="Genomic_DNA"/>
</dbReference>
<evidence type="ECO:0000259" key="2">
    <source>
        <dbReference type="PROSITE" id="PS50164"/>
    </source>
</evidence>
<dbReference type="SUPFAM" id="SSF82771">
    <property type="entry name" value="GIY-YIG endonuclease"/>
    <property type="match status" value="1"/>
</dbReference>
<evidence type="ECO:0000256" key="1">
    <source>
        <dbReference type="ARBA" id="ARBA00007435"/>
    </source>
</evidence>
<evidence type="ECO:0000313" key="3">
    <source>
        <dbReference type="EMBL" id="SHL20016.1"/>
    </source>
</evidence>
<feature type="domain" description="GIY-YIG" evidence="2">
    <location>
        <begin position="3"/>
        <end position="79"/>
    </location>
</feature>
<protein>
    <submittedName>
        <fullName evidence="3">Putative endonuclease</fullName>
    </submittedName>
</protein>
<dbReference type="GO" id="GO:0004519">
    <property type="term" value="F:endonuclease activity"/>
    <property type="evidence" value="ECO:0007669"/>
    <property type="project" value="UniProtKB-KW"/>
</dbReference>
<proteinExistence type="inferred from homology"/>
<dbReference type="OrthoDB" id="287318at2"/>
<reference evidence="3 4" key="1">
    <citation type="submission" date="2016-11" db="EMBL/GenBank/DDBJ databases">
        <authorList>
            <person name="Jaros S."/>
            <person name="Januszkiewicz K."/>
            <person name="Wedrychowicz H."/>
        </authorList>
    </citation>
    <scope>NUCLEOTIDE SEQUENCE [LARGE SCALE GENOMIC DNA]</scope>
    <source>
        <strain evidence="3 4">DSM 29589</strain>
    </source>
</reference>
<sequence>MPKDMYVYIVTNKRHGTLYIGVTNDLVRRVWEHRTHAISGFTDRYNLTRLIWYEHHVEPAAAIRREKALKRWSRDWKIELVEQANPDWVDFWQEISGQPDLHHR</sequence>
<dbReference type="PROSITE" id="PS50164">
    <property type="entry name" value="GIY_YIG"/>
    <property type="match status" value="1"/>
</dbReference>
<comment type="similarity">
    <text evidence="1">Belongs to the UPF0213 family.</text>
</comment>
<dbReference type="RefSeq" id="WP_073033306.1">
    <property type="nucleotide sequence ID" value="NZ_BMLR01000001.1"/>
</dbReference>
<keyword evidence="3" id="KW-0255">Endonuclease</keyword>
<dbReference type="InterPro" id="IPR035901">
    <property type="entry name" value="GIY-YIG_endonuc_sf"/>
</dbReference>
<dbReference type="STRING" id="337701.SAMN05444398_101962"/>
<dbReference type="PANTHER" id="PTHR34477">
    <property type="entry name" value="UPF0213 PROTEIN YHBQ"/>
    <property type="match status" value="1"/>
</dbReference>
<dbReference type="CDD" id="cd10448">
    <property type="entry name" value="GIY-YIG_unchar_3"/>
    <property type="match status" value="1"/>
</dbReference>
<accession>A0A1M6YP29</accession>
<dbReference type="PANTHER" id="PTHR34477:SF5">
    <property type="entry name" value="BSL5627 PROTEIN"/>
    <property type="match status" value="1"/>
</dbReference>
<organism evidence="3 4">
    <name type="scientific">Roseovarius pacificus</name>
    <dbReference type="NCBI Taxonomy" id="337701"/>
    <lineage>
        <taxon>Bacteria</taxon>
        <taxon>Pseudomonadati</taxon>
        <taxon>Pseudomonadota</taxon>
        <taxon>Alphaproteobacteria</taxon>
        <taxon>Rhodobacterales</taxon>
        <taxon>Roseobacteraceae</taxon>
        <taxon>Roseovarius</taxon>
    </lineage>
</organism>
<name>A0A1M6YP29_9RHOB</name>
<evidence type="ECO:0000313" key="4">
    <source>
        <dbReference type="Proteomes" id="UP000183974"/>
    </source>
</evidence>
<dbReference type="AlphaFoldDB" id="A0A1M6YP29"/>
<keyword evidence="3" id="KW-0378">Hydrolase</keyword>
<dbReference type="Pfam" id="PF01541">
    <property type="entry name" value="GIY-YIG"/>
    <property type="match status" value="1"/>
</dbReference>
<dbReference type="Proteomes" id="UP000183974">
    <property type="component" value="Unassembled WGS sequence"/>
</dbReference>